<accession>D1P155</accession>
<evidence type="ECO:0000313" key="2">
    <source>
        <dbReference type="EMBL" id="EFB73074.1"/>
    </source>
</evidence>
<keyword evidence="1" id="KW-1133">Transmembrane helix</keyword>
<sequence length="83" mass="9234">MNMQVGIGQSKTVSMGKMFLPIICLFLVTTVTTQLAPKYAQVGRCINVKMASWLWMRKCVLVAAIAAWHALTVHLNLTKKKVT</sequence>
<protein>
    <submittedName>
        <fullName evidence="2">Uncharacterized protein</fullName>
    </submittedName>
</protein>
<dbReference type="HOGENOM" id="CLU_167573_0_0_6"/>
<gene>
    <name evidence="2" type="ORF">PROVRUST_05873</name>
</gene>
<dbReference type="AlphaFoldDB" id="D1P155"/>
<dbReference type="Proteomes" id="UP000005512">
    <property type="component" value="Unassembled WGS sequence"/>
</dbReference>
<proteinExistence type="predicted"/>
<evidence type="ECO:0000313" key="3">
    <source>
        <dbReference type="Proteomes" id="UP000005512"/>
    </source>
</evidence>
<name>D1P155_9GAMM</name>
<keyword evidence="1" id="KW-0812">Transmembrane</keyword>
<feature type="transmembrane region" description="Helical" evidence="1">
    <location>
        <begin position="59"/>
        <end position="77"/>
    </location>
</feature>
<dbReference type="EMBL" id="ABXV02000017">
    <property type="protein sequence ID" value="EFB73074.1"/>
    <property type="molecule type" value="Genomic_DNA"/>
</dbReference>
<organism evidence="2 3">
    <name type="scientific">Providencia rustigianii DSM 4541</name>
    <dbReference type="NCBI Taxonomy" id="500637"/>
    <lineage>
        <taxon>Bacteria</taxon>
        <taxon>Pseudomonadati</taxon>
        <taxon>Pseudomonadota</taxon>
        <taxon>Gammaproteobacteria</taxon>
        <taxon>Enterobacterales</taxon>
        <taxon>Morganellaceae</taxon>
        <taxon>Providencia</taxon>
    </lineage>
</organism>
<dbReference type="STRING" id="500637.PROVRUST_05873"/>
<dbReference type="eggNOG" id="ENOG502ZRNH">
    <property type="taxonomic scope" value="Bacteria"/>
</dbReference>
<reference evidence="2" key="1">
    <citation type="submission" date="2009-12" db="EMBL/GenBank/DDBJ databases">
        <authorList>
            <person name="Weinstock G."/>
            <person name="Sodergren E."/>
            <person name="Clifton S."/>
            <person name="Fulton L."/>
            <person name="Fulton B."/>
            <person name="Courtney L."/>
            <person name="Fronick C."/>
            <person name="Harrison M."/>
            <person name="Strong C."/>
            <person name="Farmer C."/>
            <person name="Delahaunty K."/>
            <person name="Markovic C."/>
            <person name="Hall O."/>
            <person name="Minx P."/>
            <person name="Tomlinson C."/>
            <person name="Mitreva M."/>
            <person name="Nelson J."/>
            <person name="Hou S."/>
            <person name="Wollam A."/>
            <person name="Pepin K.H."/>
            <person name="Johnson M."/>
            <person name="Bhonagiri V."/>
            <person name="Nash W.E."/>
            <person name="Warren W."/>
            <person name="Chinwalla A."/>
            <person name="Mardis E.R."/>
            <person name="Wilson R.K."/>
        </authorList>
    </citation>
    <scope>NUCLEOTIDE SEQUENCE [LARGE SCALE GENOMIC DNA]</scope>
    <source>
        <strain evidence="2">DSM 4541</strain>
    </source>
</reference>
<evidence type="ECO:0000256" key="1">
    <source>
        <dbReference type="SAM" id="Phobius"/>
    </source>
</evidence>
<comment type="caution">
    <text evidence="2">The sequence shown here is derived from an EMBL/GenBank/DDBJ whole genome shotgun (WGS) entry which is preliminary data.</text>
</comment>
<keyword evidence="1" id="KW-0472">Membrane</keyword>
<keyword evidence="3" id="KW-1185">Reference proteome</keyword>